<evidence type="ECO:0000313" key="14">
    <source>
        <dbReference type="EMBL" id="KAJ3658097.1"/>
    </source>
</evidence>
<keyword evidence="10" id="KW-0325">Glycoprotein</keyword>
<keyword evidence="5 11" id="KW-0808">Transferase</keyword>
<sequence>MLGYVYKFKIKNVFLLVLVVSGALYFVQFLFLSEVRHPVIVWWTPFMGDHERMITCSKYTCLLSKDRTHVNNKNLQAFLFYGSLFKYEDTPIPKSRIWAVFHEESPRNVALFLYQRTYDVFDITATFSRYSDFPLTLQYLENLTMITDNRYLVSLYEKNRLLDSIAPVLYVQSDCDTPVERDAYIAELMKHIQVDSFGACLNNKHFPKGIADVNSMDLYNDKLLHFIAKYKFVLAFENAICDDYITEKLWRPLVVGSVPVYLGSPSVEDWLPNPSSAILAKNFATPEELANYIHKINANDTLYETFLEHKSGKVENNFLKSTLRKGRFGVDSDQDDLIPAFECFVCQQIHEGVTKRGSKSVYDCIEPKEGNSWEYFWQSGDCQSRALVDSVVNNKSERVSC</sequence>
<name>A0AA38IJL9_9CUCU</name>
<dbReference type="InterPro" id="IPR031481">
    <property type="entry name" value="Glyco_tran_10_N"/>
</dbReference>
<reference evidence="14" key="1">
    <citation type="journal article" date="2023" name="G3 (Bethesda)">
        <title>Whole genome assemblies of Zophobas morio and Tenebrio molitor.</title>
        <authorList>
            <person name="Kaur S."/>
            <person name="Stinson S.A."/>
            <person name="diCenzo G.C."/>
        </authorList>
    </citation>
    <scope>NUCLEOTIDE SEQUENCE</scope>
    <source>
        <strain evidence="14">QUZm001</strain>
    </source>
</reference>
<dbReference type="Gene3D" id="3.40.50.11660">
    <property type="entry name" value="Glycosyl transferase family 10, C-terminal domain"/>
    <property type="match status" value="1"/>
</dbReference>
<comment type="subcellular location">
    <subcellularLocation>
        <location evidence="1 11">Golgi apparatus</location>
        <location evidence="1 11">Golgi stack membrane</location>
        <topology evidence="1 11">Single-pass type II membrane protein</topology>
    </subcellularLocation>
</comment>
<comment type="similarity">
    <text evidence="3 11">Belongs to the glycosyltransferase 10 family.</text>
</comment>
<feature type="transmembrane region" description="Helical" evidence="11">
    <location>
        <begin position="12"/>
        <end position="31"/>
    </location>
</feature>
<keyword evidence="8 11" id="KW-1133">Transmembrane helix</keyword>
<keyword evidence="15" id="KW-1185">Reference proteome</keyword>
<evidence type="ECO:0000256" key="5">
    <source>
        <dbReference type="ARBA" id="ARBA00022679"/>
    </source>
</evidence>
<dbReference type="GO" id="GO:0032580">
    <property type="term" value="C:Golgi cisterna membrane"/>
    <property type="evidence" value="ECO:0007669"/>
    <property type="project" value="UniProtKB-SubCell"/>
</dbReference>
<evidence type="ECO:0000313" key="15">
    <source>
        <dbReference type="Proteomes" id="UP001168821"/>
    </source>
</evidence>
<evidence type="ECO:0000256" key="3">
    <source>
        <dbReference type="ARBA" id="ARBA00008919"/>
    </source>
</evidence>
<dbReference type="PANTHER" id="PTHR11929">
    <property type="entry name" value="ALPHA- 1,3 -FUCOSYLTRANSFERASE"/>
    <property type="match status" value="1"/>
</dbReference>
<evidence type="ECO:0000256" key="11">
    <source>
        <dbReference type="RuleBase" id="RU003832"/>
    </source>
</evidence>
<keyword evidence="11" id="KW-0333">Golgi apparatus</keyword>
<evidence type="ECO:0000256" key="9">
    <source>
        <dbReference type="ARBA" id="ARBA00023136"/>
    </source>
</evidence>
<evidence type="ECO:0000259" key="12">
    <source>
        <dbReference type="Pfam" id="PF00852"/>
    </source>
</evidence>
<comment type="pathway">
    <text evidence="2">Protein modification; protein glycosylation.</text>
</comment>
<organism evidence="14 15">
    <name type="scientific">Zophobas morio</name>
    <dbReference type="NCBI Taxonomy" id="2755281"/>
    <lineage>
        <taxon>Eukaryota</taxon>
        <taxon>Metazoa</taxon>
        <taxon>Ecdysozoa</taxon>
        <taxon>Arthropoda</taxon>
        <taxon>Hexapoda</taxon>
        <taxon>Insecta</taxon>
        <taxon>Pterygota</taxon>
        <taxon>Neoptera</taxon>
        <taxon>Endopterygota</taxon>
        <taxon>Coleoptera</taxon>
        <taxon>Polyphaga</taxon>
        <taxon>Cucujiformia</taxon>
        <taxon>Tenebrionidae</taxon>
        <taxon>Zophobas</taxon>
    </lineage>
</organism>
<keyword evidence="7" id="KW-0735">Signal-anchor</keyword>
<protein>
    <recommendedName>
        <fullName evidence="11">Fucosyltransferase</fullName>
        <ecNumber evidence="11">2.4.1.-</ecNumber>
    </recommendedName>
</protein>
<evidence type="ECO:0000259" key="13">
    <source>
        <dbReference type="Pfam" id="PF17039"/>
    </source>
</evidence>
<evidence type="ECO:0000256" key="6">
    <source>
        <dbReference type="ARBA" id="ARBA00022692"/>
    </source>
</evidence>
<dbReference type="InterPro" id="IPR001503">
    <property type="entry name" value="Glyco_trans_10"/>
</dbReference>
<dbReference type="FunFam" id="3.40.50.11660:FF:000002">
    <property type="entry name" value="Alpha-(1,3)-fucosyltransferase"/>
    <property type="match status" value="1"/>
</dbReference>
<proteinExistence type="inferred from homology"/>
<evidence type="ECO:0000256" key="2">
    <source>
        <dbReference type="ARBA" id="ARBA00004922"/>
    </source>
</evidence>
<dbReference type="PANTHER" id="PTHR11929:SF194">
    <property type="entry name" value="ALPHA-(1,3)-FUCOSYLTRANSFERASE 10"/>
    <property type="match status" value="1"/>
</dbReference>
<dbReference type="SUPFAM" id="SSF53756">
    <property type="entry name" value="UDP-Glycosyltransferase/glycogen phosphorylase"/>
    <property type="match status" value="1"/>
</dbReference>
<evidence type="ECO:0000256" key="7">
    <source>
        <dbReference type="ARBA" id="ARBA00022968"/>
    </source>
</evidence>
<dbReference type="EMBL" id="JALNTZ010000003">
    <property type="protein sequence ID" value="KAJ3658097.1"/>
    <property type="molecule type" value="Genomic_DNA"/>
</dbReference>
<evidence type="ECO:0000256" key="1">
    <source>
        <dbReference type="ARBA" id="ARBA00004447"/>
    </source>
</evidence>
<dbReference type="Proteomes" id="UP001168821">
    <property type="component" value="Unassembled WGS sequence"/>
</dbReference>
<dbReference type="EC" id="2.4.1.-" evidence="11"/>
<comment type="caution">
    <text evidence="14">The sequence shown here is derived from an EMBL/GenBank/DDBJ whole genome shotgun (WGS) entry which is preliminary data.</text>
</comment>
<dbReference type="Pfam" id="PF17039">
    <property type="entry name" value="Glyco_tran_10_N"/>
    <property type="match status" value="1"/>
</dbReference>
<feature type="domain" description="Fucosyltransferase N-terminal" evidence="13">
    <location>
        <begin position="37"/>
        <end position="135"/>
    </location>
</feature>
<keyword evidence="6 11" id="KW-0812">Transmembrane</keyword>
<evidence type="ECO:0000256" key="10">
    <source>
        <dbReference type="ARBA" id="ARBA00023180"/>
    </source>
</evidence>
<dbReference type="InterPro" id="IPR055270">
    <property type="entry name" value="Glyco_tran_10_C"/>
</dbReference>
<feature type="domain" description="Fucosyltransferase C-terminal" evidence="12">
    <location>
        <begin position="168"/>
        <end position="317"/>
    </location>
</feature>
<dbReference type="AlphaFoldDB" id="A0AA38IJL9"/>
<gene>
    <name evidence="14" type="ORF">Zmor_009856</name>
</gene>
<dbReference type="InterPro" id="IPR038577">
    <property type="entry name" value="GT10-like_C_sf"/>
</dbReference>
<evidence type="ECO:0000256" key="8">
    <source>
        <dbReference type="ARBA" id="ARBA00022989"/>
    </source>
</evidence>
<accession>A0AA38IJL9</accession>
<keyword evidence="9 11" id="KW-0472">Membrane</keyword>
<dbReference type="GO" id="GO:0046920">
    <property type="term" value="F:alpha-(1-&gt;3)-fucosyltransferase activity"/>
    <property type="evidence" value="ECO:0007669"/>
    <property type="project" value="TreeGrafter"/>
</dbReference>
<dbReference type="Pfam" id="PF00852">
    <property type="entry name" value="Glyco_transf_10"/>
    <property type="match status" value="1"/>
</dbReference>
<evidence type="ECO:0000256" key="4">
    <source>
        <dbReference type="ARBA" id="ARBA00022676"/>
    </source>
</evidence>
<keyword evidence="4 11" id="KW-0328">Glycosyltransferase</keyword>